<dbReference type="AlphaFoldDB" id="A0A061R968"/>
<feature type="domain" description="SGNH hydrolase-type esterase" evidence="2">
    <location>
        <begin position="148"/>
        <end position="333"/>
    </location>
</feature>
<keyword evidence="1" id="KW-0732">Signal</keyword>
<accession>A0A061R968</accession>
<dbReference type="SUPFAM" id="SSF52266">
    <property type="entry name" value="SGNH hydrolase"/>
    <property type="match status" value="1"/>
</dbReference>
<gene>
    <name evidence="3" type="primary">PAFAH1B2_3</name>
    <name evidence="3" type="ORF">TSPGSL018_11748</name>
</gene>
<evidence type="ECO:0000313" key="3">
    <source>
        <dbReference type="EMBL" id="JAC67195.1"/>
    </source>
</evidence>
<dbReference type="InterPro" id="IPR051532">
    <property type="entry name" value="Ester_Hydrolysis_Enzymes"/>
</dbReference>
<keyword evidence="3" id="KW-0378">Hydrolase</keyword>
<feature type="non-terminal residue" evidence="3">
    <location>
        <position position="361"/>
    </location>
</feature>
<protein>
    <submittedName>
        <fullName evidence="3">Platelet-activating factor acetylhydrolase IB subunit beta/gamma</fullName>
    </submittedName>
</protein>
<reference evidence="3" key="1">
    <citation type="submission" date="2014-05" db="EMBL/GenBank/DDBJ databases">
        <title>The transcriptome of the halophilic microalga Tetraselmis sp. GSL018 isolated from the Great Salt Lake, Utah.</title>
        <authorList>
            <person name="Jinkerson R.E."/>
            <person name="D'Adamo S."/>
            <person name="Posewitz M.C."/>
        </authorList>
    </citation>
    <scope>NUCLEOTIDE SEQUENCE</scope>
    <source>
        <strain evidence="3">GSL018</strain>
    </source>
</reference>
<organism evidence="3">
    <name type="scientific">Tetraselmis sp. GSL018</name>
    <dbReference type="NCBI Taxonomy" id="582737"/>
    <lineage>
        <taxon>Eukaryota</taxon>
        <taxon>Viridiplantae</taxon>
        <taxon>Chlorophyta</taxon>
        <taxon>core chlorophytes</taxon>
        <taxon>Chlorodendrophyceae</taxon>
        <taxon>Chlorodendrales</taxon>
        <taxon>Chlorodendraceae</taxon>
        <taxon>Tetraselmis</taxon>
    </lineage>
</organism>
<evidence type="ECO:0000259" key="2">
    <source>
        <dbReference type="Pfam" id="PF13472"/>
    </source>
</evidence>
<sequence length="361" mass="40310">MSYFKLIKFAELFGVWLAFVLSVTAASTDFREGSEDTTLKKSELNDLSWLKCGHDLPCQWLATKFAPDEPEITEDLRANEGSSSSRSDVSSLENGVCFAPAHGECKDRLAGITVLAGTPINERSWERRLSKNVEKITRDECELDMIWFGDSITEFWEDKAGHVWEDMYEVSGSFRGVYSGISGDTSSQLLFRLQNGEFSYQYPKAIVIHIGTNDVMYATDFELANEDHVRNTAKAVRQRMESILAYIRQKACDTHIILVGVIAAGNSDTDVSWPSKFTDSVNAVNAEFQKLAAENRKVDFVDCQSLFLVKDGAKINIDLLRDTVHPSVKGYEVLARCVNHVLLPIVQTPFSPPPPEPPSPP</sequence>
<feature type="signal peptide" evidence="1">
    <location>
        <begin position="1"/>
        <end position="26"/>
    </location>
</feature>
<dbReference type="GO" id="GO:0016787">
    <property type="term" value="F:hydrolase activity"/>
    <property type="evidence" value="ECO:0007669"/>
    <property type="project" value="UniProtKB-KW"/>
</dbReference>
<dbReference type="InterPro" id="IPR036514">
    <property type="entry name" value="SGNH_hydro_sf"/>
</dbReference>
<dbReference type="PANTHER" id="PTHR30383">
    <property type="entry name" value="THIOESTERASE 1/PROTEASE 1/LYSOPHOSPHOLIPASE L1"/>
    <property type="match status" value="1"/>
</dbReference>
<feature type="chain" id="PRO_5001605638" evidence="1">
    <location>
        <begin position="27"/>
        <end position="361"/>
    </location>
</feature>
<dbReference type="Pfam" id="PF13472">
    <property type="entry name" value="Lipase_GDSL_2"/>
    <property type="match status" value="1"/>
</dbReference>
<proteinExistence type="predicted"/>
<dbReference type="EMBL" id="GBEZ01019355">
    <property type="protein sequence ID" value="JAC67195.1"/>
    <property type="molecule type" value="Transcribed_RNA"/>
</dbReference>
<dbReference type="Gene3D" id="3.40.50.1110">
    <property type="entry name" value="SGNH hydrolase"/>
    <property type="match status" value="1"/>
</dbReference>
<dbReference type="InterPro" id="IPR013830">
    <property type="entry name" value="SGNH_hydro"/>
</dbReference>
<name>A0A061R968_9CHLO</name>
<evidence type="ECO:0000256" key="1">
    <source>
        <dbReference type="SAM" id="SignalP"/>
    </source>
</evidence>